<gene>
    <name evidence="1" type="ORF">ACFQ2Z_01600</name>
</gene>
<sequence length="67" mass="7356">MRLPFSHFDGDEGDCALYEMEIKDCCGRTLSLQSIEIGDNLIEAAVPKAGVVRLIRKIAEGQAHVKP</sequence>
<proteinExistence type="predicted"/>
<dbReference type="RefSeq" id="WP_270406813.1">
    <property type="nucleotide sequence ID" value="NZ_JAQDEO010000056.1"/>
</dbReference>
<reference evidence="2" key="1">
    <citation type="journal article" date="2019" name="Int. J. Syst. Evol. Microbiol.">
        <title>The Global Catalogue of Microorganisms (GCM) 10K type strain sequencing project: providing services to taxonomists for standard genome sequencing and annotation.</title>
        <authorList>
            <consortium name="The Broad Institute Genomics Platform"/>
            <consortium name="The Broad Institute Genome Sequencing Center for Infectious Disease"/>
            <person name="Wu L."/>
            <person name="Ma J."/>
        </authorList>
    </citation>
    <scope>NUCLEOTIDE SEQUENCE [LARGE SCALE GENOMIC DNA]</scope>
    <source>
        <strain evidence="2">CCUG 48216</strain>
    </source>
</reference>
<protein>
    <submittedName>
        <fullName evidence="1">Uncharacterized protein</fullName>
    </submittedName>
</protein>
<keyword evidence="2" id="KW-1185">Reference proteome</keyword>
<dbReference type="EMBL" id="JBHTKZ010000001">
    <property type="protein sequence ID" value="MFD1180042.1"/>
    <property type="molecule type" value="Genomic_DNA"/>
</dbReference>
<evidence type="ECO:0000313" key="2">
    <source>
        <dbReference type="Proteomes" id="UP001597211"/>
    </source>
</evidence>
<accession>A0ABW3S798</accession>
<dbReference type="Proteomes" id="UP001597211">
    <property type="component" value="Unassembled WGS sequence"/>
</dbReference>
<organism evidence="1 2">
    <name type="scientific">Paenibacillus timonensis</name>
    <dbReference type="NCBI Taxonomy" id="225915"/>
    <lineage>
        <taxon>Bacteria</taxon>
        <taxon>Bacillati</taxon>
        <taxon>Bacillota</taxon>
        <taxon>Bacilli</taxon>
        <taxon>Bacillales</taxon>
        <taxon>Paenibacillaceae</taxon>
        <taxon>Paenibacillus</taxon>
    </lineage>
</organism>
<name>A0ABW3S798_9BACL</name>
<evidence type="ECO:0000313" key="1">
    <source>
        <dbReference type="EMBL" id="MFD1180042.1"/>
    </source>
</evidence>
<comment type="caution">
    <text evidence="1">The sequence shown here is derived from an EMBL/GenBank/DDBJ whole genome shotgun (WGS) entry which is preliminary data.</text>
</comment>